<name>A0A803MYP5_CHEQI</name>
<dbReference type="EnsemblPlants" id="AUR62037325-RA">
    <property type="protein sequence ID" value="AUR62037325-RA:cds"/>
    <property type="gene ID" value="AUR62037325"/>
</dbReference>
<dbReference type="InterPro" id="IPR055290">
    <property type="entry name" value="At3g26010-like"/>
</dbReference>
<dbReference type="PANTHER" id="PTHR35546">
    <property type="entry name" value="F-BOX PROTEIN INTERACTION DOMAIN PROTEIN-RELATED"/>
    <property type="match status" value="1"/>
</dbReference>
<proteinExistence type="predicted"/>
<dbReference type="Proteomes" id="UP000596660">
    <property type="component" value="Unplaced"/>
</dbReference>
<dbReference type="PANTHER" id="PTHR35546:SF9">
    <property type="entry name" value="F-BOX ASSOCIATED DOMAIN-CONTAINING PROTEIN"/>
    <property type="match status" value="1"/>
</dbReference>
<evidence type="ECO:0000313" key="2">
    <source>
        <dbReference type="EnsemblPlants" id="AUR62037325-RA:cds"/>
    </source>
</evidence>
<reference evidence="2" key="1">
    <citation type="journal article" date="2017" name="Nature">
        <title>The genome of Chenopodium quinoa.</title>
        <authorList>
            <person name="Jarvis D.E."/>
            <person name="Ho Y.S."/>
            <person name="Lightfoot D.J."/>
            <person name="Schmoeckel S.M."/>
            <person name="Li B."/>
            <person name="Borm T.J.A."/>
            <person name="Ohyanagi H."/>
            <person name="Mineta K."/>
            <person name="Michell C.T."/>
            <person name="Saber N."/>
            <person name="Kharbatia N.M."/>
            <person name="Rupper R.R."/>
            <person name="Sharp A.R."/>
            <person name="Dally N."/>
            <person name="Boughton B.A."/>
            <person name="Woo Y.H."/>
            <person name="Gao G."/>
            <person name="Schijlen E.G.W.M."/>
            <person name="Guo X."/>
            <person name="Momin A.A."/>
            <person name="Negrao S."/>
            <person name="Al-Babili S."/>
            <person name="Gehring C."/>
            <person name="Roessner U."/>
            <person name="Jung C."/>
            <person name="Murphy K."/>
            <person name="Arold S.T."/>
            <person name="Gojobori T."/>
            <person name="van der Linden C.G."/>
            <person name="van Loo E.N."/>
            <person name="Jellen E.N."/>
            <person name="Maughan P.J."/>
            <person name="Tester M."/>
        </authorList>
    </citation>
    <scope>NUCLEOTIDE SEQUENCE [LARGE SCALE GENOMIC DNA]</scope>
    <source>
        <strain evidence="2">cv. PI 614886</strain>
    </source>
</reference>
<sequence length="684" mass="77590">MGFNMVPYSRLMTKRSKVKKRSSTLVVSKRRKELKSRGENEAEADLELKLELFSSMIDELLTEIFLRLPIDSVCRFKLVCKHWCSLLSSDYFVSRFTEYNHNQQCPFTLVFQYSVFGPSGNAEILNPIGAISNHPVLSKSLRNRPLDLNFKRDFNDNFLKIEPMRVMASCHDLLLCGHFGSLYVVNLLTRCWIHIPPPPIRDQDRERTILNLMQYPKAGLLCSHDNKNGDGLCKYKVILLPGIRSDIMFPQPCVVVPPEIYASQFSVRIFSSESRQWVDIAVDWYPWSLNAYLSCTPILSHEGKLHWLNGPSLVSLDANANNLSCHSVDLPNELSIKPSLIFGYCFGVCQGKFRLARLIYKKADGGTVLLVWDLEDYHKGVWQSAHRVILQHQPSLKKYDYRFRLMAFHPFDRDMVFVDMNGVFQFNMRTGILESYHQLKLEKGSKPSTSAGHAQLTLYCGPSILACVVFIWTDPIARYGTWIPYWSYRGLMRGLWALLLVNPKCLDHEPMERVPLALWRGVAPSTSFQSLKHVKIEECKLVKILFPLAIAKMLNQLKYLEISNCDVMEAVIAYIEDHEIQMGTPSACASNFPTTASDYGLIVPNGRYAISTSHCVQCNCGPGSRNLYCMPISLAVSCSSMQCRGSNLMLGNSTIQQTSAGCNVTSCNYDVYLNGTILTTYVCL</sequence>
<reference evidence="2" key="2">
    <citation type="submission" date="2021-03" db="UniProtKB">
        <authorList>
            <consortium name="EnsemblPlants"/>
        </authorList>
    </citation>
    <scope>IDENTIFICATION</scope>
</reference>
<dbReference type="CDD" id="cd22157">
    <property type="entry name" value="F-box_AtFBW1-like"/>
    <property type="match status" value="1"/>
</dbReference>
<dbReference type="AlphaFoldDB" id="A0A803MYP5"/>
<protein>
    <recommendedName>
        <fullName evidence="1">F-box domain-containing protein</fullName>
    </recommendedName>
</protein>
<dbReference type="InterPro" id="IPR057135">
    <property type="entry name" value="At4g27190-like_LRR"/>
</dbReference>
<dbReference type="InterPro" id="IPR001810">
    <property type="entry name" value="F-box_dom"/>
</dbReference>
<dbReference type="Pfam" id="PF24750">
    <property type="entry name" value="b-prop_At3g26010-like"/>
    <property type="match status" value="1"/>
</dbReference>
<feature type="domain" description="F-box" evidence="1">
    <location>
        <begin position="56"/>
        <end position="96"/>
    </location>
</feature>
<evidence type="ECO:0000259" key="1">
    <source>
        <dbReference type="SMART" id="SM00256"/>
    </source>
</evidence>
<dbReference type="SUPFAM" id="SSF81383">
    <property type="entry name" value="F-box domain"/>
    <property type="match status" value="1"/>
</dbReference>
<dbReference type="Gramene" id="AUR62037325-RA">
    <property type="protein sequence ID" value="AUR62037325-RA:cds"/>
    <property type="gene ID" value="AUR62037325"/>
</dbReference>
<organism evidence="2 3">
    <name type="scientific">Chenopodium quinoa</name>
    <name type="common">Quinoa</name>
    <dbReference type="NCBI Taxonomy" id="63459"/>
    <lineage>
        <taxon>Eukaryota</taxon>
        <taxon>Viridiplantae</taxon>
        <taxon>Streptophyta</taxon>
        <taxon>Embryophyta</taxon>
        <taxon>Tracheophyta</taxon>
        <taxon>Spermatophyta</taxon>
        <taxon>Magnoliopsida</taxon>
        <taxon>eudicotyledons</taxon>
        <taxon>Gunneridae</taxon>
        <taxon>Pentapetalae</taxon>
        <taxon>Caryophyllales</taxon>
        <taxon>Chenopodiaceae</taxon>
        <taxon>Chenopodioideae</taxon>
        <taxon>Atripliceae</taxon>
        <taxon>Chenopodium</taxon>
    </lineage>
</organism>
<accession>A0A803MYP5</accession>
<dbReference type="Gene3D" id="1.20.1280.50">
    <property type="match status" value="1"/>
</dbReference>
<evidence type="ECO:0000313" key="3">
    <source>
        <dbReference type="Proteomes" id="UP000596660"/>
    </source>
</evidence>
<dbReference type="InterPro" id="IPR056592">
    <property type="entry name" value="Beta-prop_At3g26010-like"/>
</dbReference>
<dbReference type="InterPro" id="IPR036047">
    <property type="entry name" value="F-box-like_dom_sf"/>
</dbReference>
<keyword evidence="3" id="KW-1185">Reference proteome</keyword>
<dbReference type="Pfam" id="PF00646">
    <property type="entry name" value="F-box"/>
    <property type="match status" value="1"/>
</dbReference>
<dbReference type="SMART" id="SM00256">
    <property type="entry name" value="FBOX"/>
    <property type="match status" value="1"/>
</dbReference>
<dbReference type="Pfam" id="PF23247">
    <property type="entry name" value="LRR_RPS2"/>
    <property type="match status" value="1"/>
</dbReference>